<dbReference type="Gene3D" id="3.30.930.10">
    <property type="entry name" value="Bira Bifunctional Protein, Domain 2"/>
    <property type="match status" value="1"/>
</dbReference>
<dbReference type="InterPro" id="IPR045864">
    <property type="entry name" value="aa-tRNA-synth_II/BPL/LPL"/>
</dbReference>
<dbReference type="AlphaFoldDB" id="A0A1F4PN84"/>
<evidence type="ECO:0000313" key="10">
    <source>
        <dbReference type="EMBL" id="OGB85141.1"/>
    </source>
</evidence>
<feature type="binding site" evidence="8">
    <location>
        <position position="157"/>
    </location>
    <ligand>
        <name>substrate</name>
    </ligand>
</feature>
<dbReference type="PROSITE" id="PS50862">
    <property type="entry name" value="AA_TRNA_LIGASE_II"/>
    <property type="match status" value="1"/>
</dbReference>
<dbReference type="PANTHER" id="PTHR10745">
    <property type="entry name" value="GLYCYL-TRNA SYNTHETASE/DNA POLYMERASE SUBUNIT GAMMA-2"/>
    <property type="match status" value="1"/>
</dbReference>
<keyword evidence="4 8" id="KW-0547">Nucleotide-binding</keyword>
<sequence>MAVSDSNGMKDIVALCKRRGIIYPSSEIYGGFANTWDYGPYGVLLKNNVKAAWWETMVKHRSDIVGLDSAILMNPKVWEASGHVTAFTDPMVDCKQCKRRFKADDIVDDPSTSRTSGTGRRCPECKGELTDAQQFNLMFQTNVGPVASENVTYLRPETAQGIFVNFKNVLDSTRVKLPFGIAQIGKAFRNEITPGNFTFRTLEFEQCELEYFVEPEKAEESFKYWVKEREKWYHTFGINSAKLRIKAHDKSDLAHYALSVSDVEYEFPFGWSELEGIANRGDYDLTQHAKFSGQTIDYTDDEGKKLVPYVIEPSGGIDRATLAFLVDAYVKEQVSRSAGQQVSEGNEERILLRLHPKLAPIKAAILPLVKKEPVVEIAKKLYEELRKEFFVEYDESGTVGKRYRRQDEIGTPYCFTIDFESVDDEAVTVRDRDSMEQERIPISSVADFLRKKLQ</sequence>
<evidence type="ECO:0000256" key="7">
    <source>
        <dbReference type="ARBA" id="ARBA00023146"/>
    </source>
</evidence>
<organism evidence="10 11">
    <name type="scientific">candidate division Kazan bacterium RIFCSPLOWO2_01_FULL_48_13</name>
    <dbReference type="NCBI Taxonomy" id="1798539"/>
    <lineage>
        <taxon>Bacteria</taxon>
        <taxon>Bacteria division Kazan-3B-28</taxon>
    </lineage>
</organism>
<feature type="binding site" evidence="8">
    <location>
        <begin position="199"/>
        <end position="204"/>
    </location>
    <ligand>
        <name>ATP</name>
        <dbReference type="ChEBI" id="CHEBI:30616"/>
    </ligand>
</feature>
<dbReference type="InterPro" id="IPR004154">
    <property type="entry name" value="Anticodon-bd"/>
</dbReference>
<dbReference type="InterPro" id="IPR022961">
    <property type="entry name" value="Gly_tRNA_ligase_bac"/>
</dbReference>
<name>A0A1F4PN84_UNCK3</name>
<dbReference type="EC" id="6.1.1.14" evidence="8"/>
<evidence type="ECO:0000256" key="8">
    <source>
        <dbReference type="HAMAP-Rule" id="MF_00253"/>
    </source>
</evidence>
<evidence type="ECO:0000256" key="3">
    <source>
        <dbReference type="ARBA" id="ARBA00022598"/>
    </source>
</evidence>
<evidence type="ECO:0000256" key="6">
    <source>
        <dbReference type="ARBA" id="ARBA00022917"/>
    </source>
</evidence>
<evidence type="ECO:0000256" key="1">
    <source>
        <dbReference type="ARBA" id="ARBA00008226"/>
    </source>
</evidence>
<dbReference type="GO" id="GO:0005524">
    <property type="term" value="F:ATP binding"/>
    <property type="evidence" value="ECO:0007669"/>
    <property type="project" value="UniProtKB-UniRule"/>
</dbReference>
<dbReference type="InterPro" id="IPR002314">
    <property type="entry name" value="aa-tRNA-synt_IIb"/>
</dbReference>
<dbReference type="CDD" id="cd00774">
    <property type="entry name" value="GlyRS-like_core"/>
    <property type="match status" value="1"/>
</dbReference>
<dbReference type="GO" id="GO:0004820">
    <property type="term" value="F:glycine-tRNA ligase activity"/>
    <property type="evidence" value="ECO:0007669"/>
    <property type="project" value="UniProtKB-UniRule"/>
</dbReference>
<feature type="binding site" evidence="8">
    <location>
        <begin position="273"/>
        <end position="274"/>
    </location>
    <ligand>
        <name>ATP</name>
        <dbReference type="ChEBI" id="CHEBI:30616"/>
    </ligand>
</feature>
<comment type="similarity">
    <text evidence="1 8">Belongs to the class-II aminoacyl-tRNA synthetase family.</text>
</comment>
<comment type="subunit">
    <text evidence="8">Homodimer.</text>
</comment>
<feature type="binding site" evidence="8">
    <location>
        <begin position="204"/>
        <end position="208"/>
    </location>
    <ligand>
        <name>substrate</name>
    </ligand>
</feature>
<dbReference type="Proteomes" id="UP000179010">
    <property type="component" value="Unassembled WGS sequence"/>
</dbReference>
<comment type="subcellular location">
    <subcellularLocation>
        <location evidence="8">Cytoplasm</location>
    </subcellularLocation>
</comment>
<reference evidence="10 11" key="1">
    <citation type="journal article" date="2016" name="Nat. Commun.">
        <title>Thousands of microbial genomes shed light on interconnected biogeochemical processes in an aquifer system.</title>
        <authorList>
            <person name="Anantharaman K."/>
            <person name="Brown C.T."/>
            <person name="Hug L.A."/>
            <person name="Sharon I."/>
            <person name="Castelle C.J."/>
            <person name="Probst A.J."/>
            <person name="Thomas B.C."/>
            <person name="Singh A."/>
            <person name="Wilkins M.J."/>
            <person name="Karaoz U."/>
            <person name="Brodie E.L."/>
            <person name="Williams K.H."/>
            <person name="Hubbard S.S."/>
            <person name="Banfield J.F."/>
        </authorList>
    </citation>
    <scope>NUCLEOTIDE SEQUENCE [LARGE SCALE GENOMIC DNA]</scope>
</reference>
<dbReference type="Pfam" id="PF03129">
    <property type="entry name" value="HGTP_anticodon"/>
    <property type="match status" value="1"/>
</dbReference>
<feature type="binding site" evidence="8">
    <location>
        <begin position="316"/>
        <end position="319"/>
    </location>
    <ligand>
        <name>ATP</name>
        <dbReference type="ChEBI" id="CHEBI:30616"/>
    </ligand>
</feature>
<dbReference type="InterPro" id="IPR036621">
    <property type="entry name" value="Anticodon-bd_dom_sf"/>
</dbReference>
<feature type="binding site" evidence="8">
    <location>
        <position position="102"/>
    </location>
    <ligand>
        <name>substrate</name>
    </ligand>
</feature>
<dbReference type="NCBIfam" id="TIGR00389">
    <property type="entry name" value="glyS_dimeric"/>
    <property type="match status" value="1"/>
</dbReference>
<dbReference type="PANTHER" id="PTHR10745:SF8">
    <property type="entry name" value="DNA POLYMERASE SUBUNIT GAMMA-2, MITOCHONDRIAL"/>
    <property type="match status" value="1"/>
</dbReference>
<dbReference type="GO" id="GO:0070062">
    <property type="term" value="C:extracellular exosome"/>
    <property type="evidence" value="ECO:0007669"/>
    <property type="project" value="UniProtKB-ARBA"/>
</dbReference>
<comment type="caution">
    <text evidence="10">The sequence shown here is derived from an EMBL/GenBank/DDBJ whole genome shotgun (WGS) entry which is preliminary data.</text>
</comment>
<evidence type="ECO:0000259" key="9">
    <source>
        <dbReference type="PROSITE" id="PS50862"/>
    </source>
</evidence>
<keyword evidence="6 8" id="KW-0648">Protein biosynthesis</keyword>
<dbReference type="NCBIfam" id="NF003211">
    <property type="entry name" value="PRK04173.1"/>
    <property type="match status" value="1"/>
</dbReference>
<dbReference type="GO" id="GO:0015966">
    <property type="term" value="P:diadenosine tetraphosphate biosynthetic process"/>
    <property type="evidence" value="ECO:0007669"/>
    <property type="project" value="UniProtKB-ARBA"/>
</dbReference>
<dbReference type="SUPFAM" id="SSF55681">
    <property type="entry name" value="Class II aaRS and biotin synthetases"/>
    <property type="match status" value="1"/>
</dbReference>
<dbReference type="PRINTS" id="PR01043">
    <property type="entry name" value="TRNASYNTHGLY"/>
</dbReference>
<dbReference type="CDD" id="cd00858">
    <property type="entry name" value="GlyRS_anticodon"/>
    <property type="match status" value="1"/>
</dbReference>
<dbReference type="InterPro" id="IPR002315">
    <property type="entry name" value="tRNA-synt_gly"/>
</dbReference>
<dbReference type="Gene3D" id="3.40.50.800">
    <property type="entry name" value="Anticodon-binding domain"/>
    <property type="match status" value="1"/>
</dbReference>
<feature type="domain" description="Aminoacyl-transfer RNA synthetases class-II family profile" evidence="9">
    <location>
        <begin position="11"/>
        <end position="360"/>
    </location>
</feature>
<dbReference type="InterPro" id="IPR027031">
    <property type="entry name" value="Gly-tRNA_synthase/POLG2"/>
</dbReference>
<evidence type="ECO:0000256" key="4">
    <source>
        <dbReference type="ARBA" id="ARBA00022741"/>
    </source>
</evidence>
<keyword evidence="2 8" id="KW-0963">Cytoplasm</keyword>
<protein>
    <recommendedName>
        <fullName evidence="8">Glycine--tRNA ligase</fullName>
        <ecNumber evidence="8">6.1.1.14</ecNumber>
    </recommendedName>
    <alternativeName>
        <fullName evidence="8">Glycyl-tRNA synthetase</fullName>
        <shortName evidence="8">GlyRS</shortName>
    </alternativeName>
</protein>
<evidence type="ECO:0000256" key="5">
    <source>
        <dbReference type="ARBA" id="ARBA00022840"/>
    </source>
</evidence>
<dbReference type="SUPFAM" id="SSF52954">
    <property type="entry name" value="Class II aaRS ABD-related"/>
    <property type="match status" value="1"/>
</dbReference>
<dbReference type="InterPro" id="IPR006195">
    <property type="entry name" value="aa-tRNA-synth_II"/>
</dbReference>
<keyword evidence="3 8" id="KW-0436">Ligase</keyword>
<dbReference type="InterPro" id="IPR033731">
    <property type="entry name" value="GlyRS-like_core"/>
</dbReference>
<proteinExistence type="inferred from homology"/>
<evidence type="ECO:0000313" key="11">
    <source>
        <dbReference type="Proteomes" id="UP000179010"/>
    </source>
</evidence>
<dbReference type="FunFam" id="3.40.50.800:FF:000002">
    <property type="entry name" value="Glycine--tRNA ligase"/>
    <property type="match status" value="1"/>
</dbReference>
<keyword evidence="5 8" id="KW-0067">ATP-binding</keyword>
<feature type="binding site" evidence="8">
    <location>
        <begin position="312"/>
        <end position="316"/>
    </location>
    <ligand>
        <name>substrate</name>
    </ligand>
</feature>
<dbReference type="GO" id="GO:1990742">
    <property type="term" value="C:microvesicle"/>
    <property type="evidence" value="ECO:0007669"/>
    <property type="project" value="UniProtKB-ARBA"/>
</dbReference>
<dbReference type="Pfam" id="PF00587">
    <property type="entry name" value="tRNA-synt_2b"/>
    <property type="match status" value="1"/>
</dbReference>
<dbReference type="GO" id="GO:0005737">
    <property type="term" value="C:cytoplasm"/>
    <property type="evidence" value="ECO:0007669"/>
    <property type="project" value="UniProtKB-SubCell"/>
</dbReference>
<dbReference type="GO" id="GO:0004081">
    <property type="term" value="F:bis(5'-nucleosyl)-tetraphosphatase (asymmetrical) activity"/>
    <property type="evidence" value="ECO:0007669"/>
    <property type="project" value="UniProtKB-ARBA"/>
</dbReference>
<dbReference type="GO" id="GO:0006426">
    <property type="term" value="P:glycyl-tRNA aminoacylation"/>
    <property type="evidence" value="ECO:0007669"/>
    <property type="project" value="UniProtKB-UniRule"/>
</dbReference>
<dbReference type="STRING" id="1798539.A2994_03880"/>
<gene>
    <name evidence="8" type="primary">glyQS</name>
    <name evidence="10" type="ORF">A2994_03880</name>
</gene>
<dbReference type="EMBL" id="METE01000010">
    <property type="protein sequence ID" value="OGB85141.1"/>
    <property type="molecule type" value="Genomic_DNA"/>
</dbReference>
<keyword evidence="7 8" id="KW-0030">Aminoacyl-tRNA synthetase</keyword>
<feature type="binding site" evidence="8">
    <location>
        <begin position="189"/>
        <end position="191"/>
    </location>
    <ligand>
        <name>ATP</name>
        <dbReference type="ChEBI" id="CHEBI:30616"/>
    </ligand>
</feature>
<dbReference type="HAMAP" id="MF_00253_B">
    <property type="entry name" value="Gly_tRNA_synth_B"/>
    <property type="match status" value="1"/>
</dbReference>
<comment type="function">
    <text evidence="8">Catalyzes the attachment of glycine to tRNA(Gly).</text>
</comment>
<accession>A0A1F4PN84</accession>
<evidence type="ECO:0000256" key="2">
    <source>
        <dbReference type="ARBA" id="ARBA00022490"/>
    </source>
</evidence>
<comment type="catalytic activity">
    <reaction evidence="8">
        <text>tRNA(Gly) + glycine + ATP = glycyl-tRNA(Gly) + AMP + diphosphate</text>
        <dbReference type="Rhea" id="RHEA:16013"/>
        <dbReference type="Rhea" id="RHEA-COMP:9664"/>
        <dbReference type="Rhea" id="RHEA-COMP:9683"/>
        <dbReference type="ChEBI" id="CHEBI:30616"/>
        <dbReference type="ChEBI" id="CHEBI:33019"/>
        <dbReference type="ChEBI" id="CHEBI:57305"/>
        <dbReference type="ChEBI" id="CHEBI:78442"/>
        <dbReference type="ChEBI" id="CHEBI:78522"/>
        <dbReference type="ChEBI" id="CHEBI:456215"/>
        <dbReference type="EC" id="6.1.1.14"/>
    </reaction>
</comment>